<comment type="caution">
    <text evidence="1">The sequence shown here is derived from an EMBL/GenBank/DDBJ whole genome shotgun (WGS) entry which is preliminary data.</text>
</comment>
<dbReference type="AlphaFoldDB" id="A0A7W3U2P1"/>
<gene>
    <name evidence="1" type="ORF">H4F99_03320</name>
</gene>
<evidence type="ECO:0000313" key="1">
    <source>
        <dbReference type="EMBL" id="MBB1087515.1"/>
    </source>
</evidence>
<keyword evidence="2" id="KW-1185">Reference proteome</keyword>
<reference evidence="1 2" key="1">
    <citation type="submission" date="2020-07" db="EMBL/GenBank/DDBJ databases">
        <authorList>
            <person name="Xu S."/>
            <person name="Li A."/>
        </authorList>
    </citation>
    <scope>NUCLEOTIDE SEQUENCE [LARGE SCALE GENOMIC DNA]</scope>
    <source>
        <strain evidence="1 2">SG-8</strain>
    </source>
</reference>
<protein>
    <recommendedName>
        <fullName evidence="3">Sel1 repeat family protein</fullName>
    </recommendedName>
</protein>
<name>A0A7W3U2P1_9GAMM</name>
<dbReference type="RefSeq" id="WP_182668304.1">
    <property type="nucleotide sequence ID" value="NZ_JACHTE010000002.1"/>
</dbReference>
<dbReference type="EMBL" id="JACHTE010000002">
    <property type="protein sequence ID" value="MBB1087515.1"/>
    <property type="molecule type" value="Genomic_DNA"/>
</dbReference>
<sequence>MDGAAAGQQADSPSPGEVTIQVTLPPSAGRILADAEHCDGVLPAPPGEVAKLWRMAAQSGHVPSMRNYALGNGLNGANMLGEAEAMIAYRGEAPEFARRAAAEGDLVALLALAAAYSPRSHEHFPTLLAPAAGQDVEASMALYLHAQNVIAPVASQPEWTNVSALIQRRLGELRVMATSGEISMAEREAQEMWRRWKRPVLDEPPPVTLLGRGGARPIKASACMEG</sequence>
<evidence type="ECO:0000313" key="2">
    <source>
        <dbReference type="Proteomes" id="UP000552587"/>
    </source>
</evidence>
<accession>A0A7W3U2P1</accession>
<proteinExistence type="predicted"/>
<organism evidence="1 2">
    <name type="scientific">Marilutibacter penaei</name>
    <dbReference type="NCBI Taxonomy" id="2759900"/>
    <lineage>
        <taxon>Bacteria</taxon>
        <taxon>Pseudomonadati</taxon>
        <taxon>Pseudomonadota</taxon>
        <taxon>Gammaproteobacteria</taxon>
        <taxon>Lysobacterales</taxon>
        <taxon>Lysobacteraceae</taxon>
        <taxon>Marilutibacter</taxon>
    </lineage>
</organism>
<evidence type="ECO:0008006" key="3">
    <source>
        <dbReference type="Google" id="ProtNLM"/>
    </source>
</evidence>
<dbReference type="Proteomes" id="UP000552587">
    <property type="component" value="Unassembled WGS sequence"/>
</dbReference>